<dbReference type="Pfam" id="PF13469">
    <property type="entry name" value="Sulfotransfer_3"/>
    <property type="match status" value="1"/>
</dbReference>
<proteinExistence type="predicted"/>
<dbReference type="RefSeq" id="WP_160992838.1">
    <property type="nucleotide sequence ID" value="NZ_WWCO01000034.1"/>
</dbReference>
<protein>
    <submittedName>
        <fullName evidence="1">Sulfotransferase</fullName>
    </submittedName>
</protein>
<dbReference type="InterPro" id="IPR027417">
    <property type="entry name" value="P-loop_NTPase"/>
</dbReference>
<keyword evidence="2" id="KW-1185">Reference proteome</keyword>
<evidence type="ECO:0000313" key="2">
    <source>
        <dbReference type="Proteomes" id="UP000449678"/>
    </source>
</evidence>
<dbReference type="EMBL" id="WWCO01000034">
    <property type="protein sequence ID" value="MYM37528.1"/>
    <property type="molecule type" value="Genomic_DNA"/>
</dbReference>
<name>A0ABW9VD18_9BURK</name>
<dbReference type="SUPFAM" id="SSF52540">
    <property type="entry name" value="P-loop containing nucleoside triphosphate hydrolases"/>
    <property type="match status" value="1"/>
</dbReference>
<gene>
    <name evidence="1" type="ORF">GTP38_24685</name>
</gene>
<organism evidence="1 2">
    <name type="scientific">Duganella lactea</name>
    <dbReference type="NCBI Taxonomy" id="2692173"/>
    <lineage>
        <taxon>Bacteria</taxon>
        <taxon>Pseudomonadati</taxon>
        <taxon>Pseudomonadota</taxon>
        <taxon>Betaproteobacteria</taxon>
        <taxon>Burkholderiales</taxon>
        <taxon>Oxalobacteraceae</taxon>
        <taxon>Telluria group</taxon>
        <taxon>Duganella</taxon>
    </lineage>
</organism>
<sequence length="271" mass="30500">MASAVHFISGLPRSGSTLLSALLQQNPRFSAAVTSPVASMWGSLQRKMSGGEFSTFFDDARRARVLRGVLDGYYAPSAEDGVVFDTNRTWTASMALTQLLYPGSRVICCVRDVGWIIDSVERMLQKNPLQYSKIFNFQAGSSVYARTEMLMNADNGLIGAAWSTLREAWFGEFAPRLIIVPYDNLVAAPEQVMRRLYREIDEPWFAHDFQHADYDEPRYDAALGMPGLHKVRPQVQAPDRKLSIPPDLFAKHVNASFWTKPELNFRNTTVL</sequence>
<comment type="caution">
    <text evidence="1">The sequence shown here is derived from an EMBL/GenBank/DDBJ whole genome shotgun (WGS) entry which is preliminary data.</text>
</comment>
<accession>A0ABW9VD18</accession>
<evidence type="ECO:0000313" key="1">
    <source>
        <dbReference type="EMBL" id="MYM37528.1"/>
    </source>
</evidence>
<dbReference type="Gene3D" id="3.40.50.300">
    <property type="entry name" value="P-loop containing nucleotide triphosphate hydrolases"/>
    <property type="match status" value="1"/>
</dbReference>
<dbReference type="Proteomes" id="UP000449678">
    <property type="component" value="Unassembled WGS sequence"/>
</dbReference>
<reference evidence="1 2" key="1">
    <citation type="submission" date="2019-12" db="EMBL/GenBank/DDBJ databases">
        <title>Novel species isolated from a subtropical stream in China.</title>
        <authorList>
            <person name="Lu H."/>
        </authorList>
    </citation>
    <scope>NUCLEOTIDE SEQUENCE [LARGE SCALE GENOMIC DNA]</scope>
    <source>
        <strain evidence="1 2">FT94W</strain>
    </source>
</reference>